<dbReference type="SMART" id="SM00205">
    <property type="entry name" value="THN"/>
    <property type="match status" value="1"/>
</dbReference>
<dbReference type="PROSITE" id="PS51367">
    <property type="entry name" value="THAUMATIN_2"/>
    <property type="match status" value="1"/>
</dbReference>
<feature type="disulfide bond" evidence="1">
    <location>
        <begin position="145"/>
        <end position="154"/>
    </location>
</feature>
<protein>
    <recommendedName>
        <fullName evidence="5">Thaumatin-like protein</fullName>
    </recommendedName>
</protein>
<dbReference type="Proteomes" id="UP000230069">
    <property type="component" value="Unassembled WGS sequence"/>
</dbReference>
<accession>A0A2G5CAX8</accession>
<evidence type="ECO:0000256" key="1">
    <source>
        <dbReference type="PIRSR" id="PIRSR002703-1"/>
    </source>
</evidence>
<dbReference type="PANTHER" id="PTHR31048">
    <property type="entry name" value="OS03G0233200 PROTEIN"/>
    <property type="match status" value="1"/>
</dbReference>
<dbReference type="PIRSF" id="PIRSF002703">
    <property type="entry name" value="Thaumatin"/>
    <property type="match status" value="1"/>
</dbReference>
<evidence type="ECO:0000256" key="2">
    <source>
        <dbReference type="SAM" id="SignalP"/>
    </source>
</evidence>
<feature type="disulfide bond" evidence="1">
    <location>
        <begin position="29"/>
        <end position="206"/>
    </location>
</feature>
<dbReference type="CDD" id="cd09218">
    <property type="entry name" value="TLP-PA"/>
    <property type="match status" value="1"/>
</dbReference>
<gene>
    <name evidence="3" type="ORF">AQUCO_06900006v1</name>
</gene>
<proteinExistence type="predicted"/>
<keyword evidence="4" id="KW-1185">Reference proteome</keyword>
<dbReference type="SUPFAM" id="SSF49870">
    <property type="entry name" value="Osmotin, thaumatin-like protein"/>
    <property type="match status" value="1"/>
</dbReference>
<evidence type="ECO:0008006" key="5">
    <source>
        <dbReference type="Google" id="ProtNLM"/>
    </source>
</evidence>
<feature type="disulfide bond" evidence="1">
    <location>
        <begin position="117"/>
        <end position="178"/>
    </location>
</feature>
<dbReference type="Pfam" id="PF00314">
    <property type="entry name" value="Thaumatin"/>
    <property type="match status" value="1"/>
</dbReference>
<reference evidence="3 4" key="1">
    <citation type="submission" date="2017-09" db="EMBL/GenBank/DDBJ databases">
        <title>WGS assembly of Aquilegia coerulea Goldsmith.</title>
        <authorList>
            <person name="Hodges S."/>
            <person name="Kramer E."/>
            <person name="Nordborg M."/>
            <person name="Tomkins J."/>
            <person name="Borevitz J."/>
            <person name="Derieg N."/>
            <person name="Yan J."/>
            <person name="Mihaltcheva S."/>
            <person name="Hayes R.D."/>
            <person name="Rokhsar D."/>
        </authorList>
    </citation>
    <scope>NUCLEOTIDE SEQUENCE [LARGE SCALE GENOMIC DNA]</scope>
    <source>
        <strain evidence="4">cv. Goldsmith</strain>
    </source>
</reference>
<feature type="chain" id="PRO_5013855156" description="Thaumatin-like protein" evidence="2">
    <location>
        <begin position="21"/>
        <end position="207"/>
    </location>
</feature>
<dbReference type="OrthoDB" id="430315at2759"/>
<feature type="disulfide bond" evidence="1">
    <location>
        <begin position="155"/>
        <end position="165"/>
    </location>
</feature>
<dbReference type="FunFam" id="2.60.110.10:FF:000004">
    <property type="entry name" value="THAUMATIN-LIKE PROTEIN 1"/>
    <property type="match status" value="1"/>
</dbReference>
<dbReference type="EMBL" id="KZ305086">
    <property type="protein sequence ID" value="PIA28441.1"/>
    <property type="molecule type" value="Genomic_DNA"/>
</dbReference>
<dbReference type="InterPro" id="IPR001938">
    <property type="entry name" value="Thaumatin"/>
</dbReference>
<sequence length="207" mass="22189">MEPKVLYILFLSLVIPGSFSVTFTFKNNCPSTIWFELATGASKSFDAPAGWGGRFWAHTGCDGQFTCTVGGSPPVTLAELNLNGDGSKDFYDVSLVDGFNLPVSIIPKEAGSISTTCSADVNSLCPPDLSVKGSDGSTIACKSFCLAFNQPQYCCSGEFASPDKCQLTNYLTIFKNACPRAYSYAFDDKTSLFICPLGANYIITFCP</sequence>
<keyword evidence="1" id="KW-1015">Disulfide bond</keyword>
<feature type="signal peptide" evidence="2">
    <location>
        <begin position="1"/>
        <end position="20"/>
    </location>
</feature>
<keyword evidence="2" id="KW-0732">Signal</keyword>
<organism evidence="3 4">
    <name type="scientific">Aquilegia coerulea</name>
    <name type="common">Rocky mountain columbine</name>
    <dbReference type="NCBI Taxonomy" id="218851"/>
    <lineage>
        <taxon>Eukaryota</taxon>
        <taxon>Viridiplantae</taxon>
        <taxon>Streptophyta</taxon>
        <taxon>Embryophyta</taxon>
        <taxon>Tracheophyta</taxon>
        <taxon>Spermatophyta</taxon>
        <taxon>Magnoliopsida</taxon>
        <taxon>Ranunculales</taxon>
        <taxon>Ranunculaceae</taxon>
        <taxon>Thalictroideae</taxon>
        <taxon>Aquilegia</taxon>
    </lineage>
</organism>
<dbReference type="AlphaFoldDB" id="A0A2G5CAX8"/>
<dbReference type="InParanoid" id="A0A2G5CAX8"/>
<dbReference type="Gene3D" id="2.60.110.10">
    <property type="entry name" value="Thaumatin"/>
    <property type="match status" value="1"/>
</dbReference>
<name>A0A2G5CAX8_AQUCA</name>
<dbReference type="STRING" id="218851.A0A2G5CAX8"/>
<feature type="disulfide bond" evidence="1">
    <location>
        <begin position="125"/>
        <end position="141"/>
    </location>
</feature>
<evidence type="ECO:0000313" key="4">
    <source>
        <dbReference type="Proteomes" id="UP000230069"/>
    </source>
</evidence>
<evidence type="ECO:0000313" key="3">
    <source>
        <dbReference type="EMBL" id="PIA28441.1"/>
    </source>
</evidence>
<dbReference type="InterPro" id="IPR037176">
    <property type="entry name" value="Osmotin/thaumatin-like_sf"/>
</dbReference>